<evidence type="ECO:0000256" key="2">
    <source>
        <dbReference type="SAM" id="SignalP"/>
    </source>
</evidence>
<reference evidence="4" key="2">
    <citation type="submission" date="2019-06" db="EMBL/GenBank/DDBJ databases">
        <title>AzeR, a transcriptional regulator that responds to azelaic acid in Pseudomonas nitroreducens.</title>
        <authorList>
            <person name="Bez C."/>
            <person name="Javvadi S.G."/>
            <person name="Bertani I."/>
            <person name="Devescovi G."/>
            <person name="Studholme D.J."/>
            <person name="Geller A."/>
            <person name="Levy A."/>
            <person name="Venturi V."/>
        </authorList>
    </citation>
    <scope>NUCLEOTIDE SEQUENCE [LARGE SCALE GENOMIC DNA]</scope>
    <source>
        <strain evidence="4">DSM 9128</strain>
    </source>
</reference>
<dbReference type="Proteomes" id="UP000307510">
    <property type="component" value="Unassembled WGS sequence"/>
</dbReference>
<feature type="region of interest" description="Disordered" evidence="1">
    <location>
        <begin position="199"/>
        <end position="222"/>
    </location>
</feature>
<evidence type="ECO:0000256" key="1">
    <source>
        <dbReference type="SAM" id="MobiDB-lite"/>
    </source>
</evidence>
<gene>
    <name evidence="3" type="ORF">FEA48_29890</name>
</gene>
<dbReference type="PROSITE" id="PS51257">
    <property type="entry name" value="PROKAR_LIPOPROTEIN"/>
    <property type="match status" value="1"/>
</dbReference>
<dbReference type="EMBL" id="VASG01000012">
    <property type="protein sequence ID" value="TLP68659.1"/>
    <property type="molecule type" value="Genomic_DNA"/>
</dbReference>
<keyword evidence="2" id="KW-0732">Signal</keyword>
<evidence type="ECO:0000313" key="3">
    <source>
        <dbReference type="EMBL" id="TLP68659.1"/>
    </source>
</evidence>
<dbReference type="AlphaFoldDB" id="A0A5R8ZQU7"/>
<feature type="chain" id="PRO_5024433407" evidence="2">
    <location>
        <begin position="21"/>
        <end position="245"/>
    </location>
</feature>
<feature type="signal peptide" evidence="2">
    <location>
        <begin position="1"/>
        <end position="20"/>
    </location>
</feature>
<organism evidence="3 4">
    <name type="scientific">Pseudomonas nitroreducens</name>
    <dbReference type="NCBI Taxonomy" id="46680"/>
    <lineage>
        <taxon>Bacteria</taxon>
        <taxon>Pseudomonadati</taxon>
        <taxon>Pseudomonadota</taxon>
        <taxon>Gammaproteobacteria</taxon>
        <taxon>Pseudomonadales</taxon>
        <taxon>Pseudomonadaceae</taxon>
        <taxon>Pseudomonas</taxon>
    </lineage>
</organism>
<sequence length="245" mass="26064">MKSRVIGVLLSGIACAQVAAADECDCSVEQGRCTASIQVSPTGTTKGLYGADLAISTSVSQCAKVEYHVDSTPYFTVLPRGAGEDRIQGTSAEPLSSQRVQVERCVVCATKGQKPNNQQSSDRGSSTAEDIFGNALDSDQQFDASAKDRRFEEIEANNPMPSSASLMGLTSSVQQIQSAVQVQEQQAAALSALKDAQRELEAARQRGPGSSQGTGKKLQGEESINYVQERKRCIRPSPEMNCGIP</sequence>
<dbReference type="RefSeq" id="WP_138217031.1">
    <property type="nucleotide sequence ID" value="NZ_VASG01000012.1"/>
</dbReference>
<name>A0A5R8ZQU7_PSENT</name>
<comment type="caution">
    <text evidence="3">The sequence shown here is derived from an EMBL/GenBank/DDBJ whole genome shotgun (WGS) entry which is preliminary data.</text>
</comment>
<proteinExistence type="predicted"/>
<reference evidence="3 4" key="1">
    <citation type="submission" date="2019-05" db="EMBL/GenBank/DDBJ databases">
        <authorList>
            <person name="Moore K."/>
            <person name="O'Neill P."/>
            <person name="Farbos A."/>
            <person name="Studholme D.J."/>
        </authorList>
    </citation>
    <scope>NUCLEOTIDE SEQUENCE [LARGE SCALE GENOMIC DNA]</scope>
    <source>
        <strain evidence="3 4">DSM 9128</strain>
    </source>
</reference>
<accession>A0A5R8ZQU7</accession>
<evidence type="ECO:0000313" key="4">
    <source>
        <dbReference type="Proteomes" id="UP000307510"/>
    </source>
</evidence>
<protein>
    <submittedName>
        <fullName evidence="3">Uncharacterized protein</fullName>
    </submittedName>
</protein>